<feature type="transmembrane region" description="Helical" evidence="5">
    <location>
        <begin position="32"/>
        <end position="53"/>
    </location>
</feature>
<gene>
    <name evidence="7" type="ORF">AYJ54_43310</name>
</gene>
<sequence length="132" mass="14356">MTVATRYVLFAILSTLANVAVQELVIRAWASGTALTASMLAGTAAGFAIKYVLDKRWIFDDQYASSATELKKILLYGTSGVATTALFWATELSFWHMWQSDAAKFGGAILGLAAGYAAKYALDKIFVFRKPE</sequence>
<evidence type="ECO:0000256" key="3">
    <source>
        <dbReference type="ARBA" id="ARBA00022989"/>
    </source>
</evidence>
<dbReference type="GO" id="GO:0016020">
    <property type="term" value="C:membrane"/>
    <property type="evidence" value="ECO:0007669"/>
    <property type="project" value="UniProtKB-SubCell"/>
</dbReference>
<evidence type="ECO:0000313" key="7">
    <source>
        <dbReference type="EMBL" id="OAF13563.1"/>
    </source>
</evidence>
<dbReference type="STRING" id="1505087.AYJ54_43310"/>
<keyword evidence="4 5" id="KW-0472">Membrane</keyword>
<evidence type="ECO:0000313" key="8">
    <source>
        <dbReference type="Proteomes" id="UP000076959"/>
    </source>
</evidence>
<feature type="transmembrane region" description="Helical" evidence="5">
    <location>
        <begin position="102"/>
        <end position="122"/>
    </location>
</feature>
<evidence type="ECO:0000259" key="6">
    <source>
        <dbReference type="Pfam" id="PF04138"/>
    </source>
</evidence>
<feature type="transmembrane region" description="Helical" evidence="5">
    <location>
        <begin position="73"/>
        <end position="90"/>
    </location>
</feature>
<dbReference type="NCBIfam" id="NF037976">
    <property type="entry name" value="gtrA_1"/>
    <property type="match status" value="1"/>
</dbReference>
<keyword evidence="3 5" id="KW-1133">Transmembrane helix</keyword>
<comment type="subcellular location">
    <subcellularLocation>
        <location evidence="1">Membrane</location>
        <topology evidence="1">Multi-pass membrane protein</topology>
    </subcellularLocation>
</comment>
<evidence type="ECO:0000256" key="2">
    <source>
        <dbReference type="ARBA" id="ARBA00022692"/>
    </source>
</evidence>
<reference evidence="7 8" key="1">
    <citation type="submission" date="2016-03" db="EMBL/GenBank/DDBJ databases">
        <title>Draft Genome Sequence of the Strain BR 10245 (Bradyrhizobium sp.) isolated from nodules of Centrolobium paraense.</title>
        <authorList>
            <person name="Simoes-Araujo J.L.Sr."/>
            <person name="Barauna A.C."/>
            <person name="Silva K."/>
            <person name="Zilli J.E."/>
        </authorList>
    </citation>
    <scope>NUCLEOTIDE SEQUENCE [LARGE SCALE GENOMIC DNA]</scope>
    <source>
        <strain evidence="7 8">BR 10245</strain>
    </source>
</reference>
<accession>A0A176Z009</accession>
<dbReference type="RefSeq" id="WP_063697725.1">
    <property type="nucleotide sequence ID" value="NZ_LUUB01000034.1"/>
</dbReference>
<organism evidence="7 8">
    <name type="scientific">Bradyrhizobium centrolobii</name>
    <dbReference type="NCBI Taxonomy" id="1505087"/>
    <lineage>
        <taxon>Bacteria</taxon>
        <taxon>Pseudomonadati</taxon>
        <taxon>Pseudomonadota</taxon>
        <taxon>Alphaproteobacteria</taxon>
        <taxon>Hyphomicrobiales</taxon>
        <taxon>Nitrobacteraceae</taxon>
        <taxon>Bradyrhizobium</taxon>
    </lineage>
</organism>
<evidence type="ECO:0000256" key="5">
    <source>
        <dbReference type="SAM" id="Phobius"/>
    </source>
</evidence>
<evidence type="ECO:0000256" key="1">
    <source>
        <dbReference type="ARBA" id="ARBA00004141"/>
    </source>
</evidence>
<name>A0A176Z009_9BRAD</name>
<keyword evidence="8" id="KW-1185">Reference proteome</keyword>
<dbReference type="OrthoDB" id="565050at2"/>
<dbReference type="InterPro" id="IPR007267">
    <property type="entry name" value="GtrA_DPMS_TM"/>
</dbReference>
<protein>
    <recommendedName>
        <fullName evidence="6">GtrA/DPMS transmembrane domain-containing protein</fullName>
    </recommendedName>
</protein>
<keyword evidence="2 5" id="KW-0812">Transmembrane</keyword>
<dbReference type="GO" id="GO:0000271">
    <property type="term" value="P:polysaccharide biosynthetic process"/>
    <property type="evidence" value="ECO:0007669"/>
    <property type="project" value="InterPro"/>
</dbReference>
<comment type="caution">
    <text evidence="7">The sequence shown here is derived from an EMBL/GenBank/DDBJ whole genome shotgun (WGS) entry which is preliminary data.</text>
</comment>
<dbReference type="Proteomes" id="UP000076959">
    <property type="component" value="Unassembled WGS sequence"/>
</dbReference>
<dbReference type="Pfam" id="PF04138">
    <property type="entry name" value="GtrA_DPMS_TM"/>
    <property type="match status" value="1"/>
</dbReference>
<feature type="domain" description="GtrA/DPMS transmembrane" evidence="6">
    <location>
        <begin position="6"/>
        <end position="128"/>
    </location>
</feature>
<dbReference type="EMBL" id="LUUB01000034">
    <property type="protein sequence ID" value="OAF13563.1"/>
    <property type="molecule type" value="Genomic_DNA"/>
</dbReference>
<dbReference type="AlphaFoldDB" id="A0A176Z009"/>
<proteinExistence type="predicted"/>
<evidence type="ECO:0000256" key="4">
    <source>
        <dbReference type="ARBA" id="ARBA00023136"/>
    </source>
</evidence>